<dbReference type="EMBL" id="BAAARK010000014">
    <property type="protein sequence ID" value="GAA2669921.1"/>
    <property type="molecule type" value="Genomic_DNA"/>
</dbReference>
<sequence>MAEQREPDAERERGRHEDRGRDAEPGRDRTRRGAPEAEEPKSVTDDPAKGRQPGKPDLFPTFSHRED</sequence>
<feature type="compositionally biased region" description="Basic and acidic residues" evidence="1">
    <location>
        <begin position="1"/>
        <end position="49"/>
    </location>
</feature>
<dbReference type="RefSeq" id="WP_344578780.1">
    <property type="nucleotide sequence ID" value="NZ_BAAARK010000014.1"/>
</dbReference>
<feature type="region of interest" description="Disordered" evidence="1">
    <location>
        <begin position="1"/>
        <end position="67"/>
    </location>
</feature>
<keyword evidence="3" id="KW-1185">Reference proteome</keyword>
<reference evidence="3" key="1">
    <citation type="journal article" date="2019" name="Int. J. Syst. Evol. Microbiol.">
        <title>The Global Catalogue of Microorganisms (GCM) 10K type strain sequencing project: providing services to taxonomists for standard genome sequencing and annotation.</title>
        <authorList>
            <consortium name="The Broad Institute Genomics Platform"/>
            <consortium name="The Broad Institute Genome Sequencing Center for Infectious Disease"/>
            <person name="Wu L."/>
            <person name="Ma J."/>
        </authorList>
    </citation>
    <scope>NUCLEOTIDE SEQUENCE [LARGE SCALE GENOMIC DNA]</scope>
    <source>
        <strain evidence="3">JCM 16374</strain>
    </source>
</reference>
<accession>A0ABP6EJT6</accession>
<gene>
    <name evidence="2" type="ORF">GCM10009864_44870</name>
</gene>
<evidence type="ECO:0000313" key="2">
    <source>
        <dbReference type="EMBL" id="GAA2669921.1"/>
    </source>
</evidence>
<comment type="caution">
    <text evidence="2">The sequence shown here is derived from an EMBL/GenBank/DDBJ whole genome shotgun (WGS) entry which is preliminary data.</text>
</comment>
<organism evidence="2 3">
    <name type="scientific">Streptomyces lunalinharesii</name>
    <dbReference type="NCBI Taxonomy" id="333384"/>
    <lineage>
        <taxon>Bacteria</taxon>
        <taxon>Bacillati</taxon>
        <taxon>Actinomycetota</taxon>
        <taxon>Actinomycetes</taxon>
        <taxon>Kitasatosporales</taxon>
        <taxon>Streptomycetaceae</taxon>
        <taxon>Streptomyces</taxon>
    </lineage>
</organism>
<name>A0ABP6EJT6_9ACTN</name>
<proteinExistence type="predicted"/>
<evidence type="ECO:0000256" key="1">
    <source>
        <dbReference type="SAM" id="MobiDB-lite"/>
    </source>
</evidence>
<evidence type="ECO:0000313" key="3">
    <source>
        <dbReference type="Proteomes" id="UP001500994"/>
    </source>
</evidence>
<protein>
    <submittedName>
        <fullName evidence="2">Uncharacterized protein</fullName>
    </submittedName>
</protein>
<dbReference type="Proteomes" id="UP001500994">
    <property type="component" value="Unassembled WGS sequence"/>
</dbReference>